<evidence type="ECO:0000256" key="12">
    <source>
        <dbReference type="SAM" id="MobiDB-lite"/>
    </source>
</evidence>
<dbReference type="GO" id="GO:0006886">
    <property type="term" value="P:intracellular protein transport"/>
    <property type="evidence" value="ECO:0007669"/>
    <property type="project" value="UniProtKB-UniRule"/>
</dbReference>
<dbReference type="GO" id="GO:0070973">
    <property type="term" value="P:protein localization to endoplasmic reticulum exit site"/>
    <property type="evidence" value="ECO:0007669"/>
    <property type="project" value="UniProtKB-UniRule"/>
</dbReference>
<name>A0AAV7EFZ9_ARIFI</name>
<comment type="subcellular location">
    <subcellularLocation>
        <location evidence="1 11">Endoplasmic reticulum membrane</location>
        <topology evidence="1 11">Multi-pass membrane protein</topology>
    </subcellularLocation>
</comment>
<dbReference type="PANTHER" id="PTHR12701">
    <property type="entry name" value="BCR-ASSOCIATED PROTEIN, BAP"/>
    <property type="match status" value="1"/>
</dbReference>
<comment type="caution">
    <text evidence="13">The sequence shown here is derived from an EMBL/GenBank/DDBJ whole genome shotgun (WGS) entry which is preliminary data.</text>
</comment>
<evidence type="ECO:0000256" key="3">
    <source>
        <dbReference type="ARBA" id="ARBA00022448"/>
    </source>
</evidence>
<feature type="transmembrane region" description="Helical" evidence="11">
    <location>
        <begin position="44"/>
        <end position="64"/>
    </location>
</feature>
<dbReference type="FunFam" id="1.20.5.110:FF:000011">
    <property type="entry name" value="B-cell receptor-associated protein 29"/>
    <property type="match status" value="1"/>
</dbReference>
<feature type="region of interest" description="Disordered" evidence="12">
    <location>
        <begin position="125"/>
        <end position="146"/>
    </location>
</feature>
<evidence type="ECO:0000256" key="6">
    <source>
        <dbReference type="ARBA" id="ARBA00022824"/>
    </source>
</evidence>
<evidence type="ECO:0000256" key="10">
    <source>
        <dbReference type="ARBA" id="ARBA00023136"/>
    </source>
</evidence>
<keyword evidence="4 11" id="KW-0812">Transmembrane</keyword>
<evidence type="ECO:0000313" key="14">
    <source>
        <dbReference type="Proteomes" id="UP000825729"/>
    </source>
</evidence>
<keyword evidence="10 11" id="KW-0472">Membrane</keyword>
<dbReference type="Gene3D" id="1.20.5.110">
    <property type="match status" value="1"/>
</dbReference>
<feature type="transmembrane region" description="Helical" evidence="11">
    <location>
        <begin position="6"/>
        <end position="23"/>
    </location>
</feature>
<dbReference type="Proteomes" id="UP000825729">
    <property type="component" value="Unassembled WGS sequence"/>
</dbReference>
<dbReference type="PANTHER" id="PTHR12701:SF18">
    <property type="entry name" value="ENDOPLASMIC RETICULUM TRANSMEMBRANE PROTEIN"/>
    <property type="match status" value="1"/>
</dbReference>
<gene>
    <name evidence="13" type="ORF">H6P81_013727</name>
</gene>
<comment type="function">
    <text evidence="11">May play a role in anterograde transport of membrane proteins from the endoplasmic reticulum to the Golgi.</text>
</comment>
<dbReference type="GO" id="GO:0006888">
    <property type="term" value="P:endoplasmic reticulum to Golgi vesicle-mediated transport"/>
    <property type="evidence" value="ECO:0007669"/>
    <property type="project" value="UniProtKB-UniRule"/>
</dbReference>
<keyword evidence="7 11" id="KW-0653">Protein transport</keyword>
<keyword evidence="6 11" id="KW-0256">Endoplasmic reticulum</keyword>
<evidence type="ECO:0000256" key="4">
    <source>
        <dbReference type="ARBA" id="ARBA00022692"/>
    </source>
</evidence>
<dbReference type="AlphaFoldDB" id="A0AAV7EFZ9"/>
<evidence type="ECO:0000256" key="11">
    <source>
        <dbReference type="RuleBase" id="RU367026"/>
    </source>
</evidence>
<evidence type="ECO:0000313" key="13">
    <source>
        <dbReference type="EMBL" id="KAG9447599.1"/>
    </source>
</evidence>
<accession>A0AAV7EFZ9</accession>
<comment type="similarity">
    <text evidence="2 11">Belongs to the BCAP29/BCAP31 family.</text>
</comment>
<dbReference type="EMBL" id="JAINDJ010000005">
    <property type="protein sequence ID" value="KAG9447599.1"/>
    <property type="molecule type" value="Genomic_DNA"/>
</dbReference>
<feature type="transmembrane region" description="Helical" evidence="11">
    <location>
        <begin position="84"/>
        <end position="104"/>
    </location>
</feature>
<dbReference type="GO" id="GO:0005789">
    <property type="term" value="C:endoplasmic reticulum membrane"/>
    <property type="evidence" value="ECO:0007669"/>
    <property type="project" value="UniProtKB-SubCell"/>
</dbReference>
<evidence type="ECO:0000256" key="5">
    <source>
        <dbReference type="ARBA" id="ARBA00022703"/>
    </source>
</evidence>
<proteinExistence type="inferred from homology"/>
<protein>
    <recommendedName>
        <fullName evidence="11">Endoplasmic reticulum transmembrane protein</fullName>
    </recommendedName>
</protein>
<evidence type="ECO:0000256" key="7">
    <source>
        <dbReference type="ARBA" id="ARBA00022927"/>
    </source>
</evidence>
<keyword evidence="3 11" id="KW-0813">Transport</keyword>
<keyword evidence="11" id="KW-0931">ER-Golgi transport</keyword>
<keyword evidence="5" id="KW-0053">Apoptosis</keyword>
<reference evidence="13 14" key="1">
    <citation type="submission" date="2021-07" db="EMBL/GenBank/DDBJ databases">
        <title>The Aristolochia fimbriata genome: insights into angiosperm evolution, floral development and chemical biosynthesis.</title>
        <authorList>
            <person name="Jiao Y."/>
        </authorList>
    </citation>
    <scope>NUCLEOTIDE SEQUENCE [LARGE SCALE GENOMIC DNA]</scope>
    <source>
        <strain evidence="13">IBCAS-2021</strain>
        <tissue evidence="13">Leaf</tissue>
    </source>
</reference>
<sequence length="240" mass="27067">MIQVLFYVLVVQTALILLLLLKNPFKKFGLMGLDRVKRGRGPTIVKTIAATVFIVMCSSIYSIAEIQKRSFDAGSLSPTDEVLLGKNLLEVSFMGFVLLLAFIIDRAHHYLRELRALRKNAEAAKKEKRGLKDGKSGSSDELKELEDENTSLRLKIKQLESEGSKNELSALKEKIKHLESELETKDKEVNAAETSAMALKKQSDGLLLEYDRLLEENQSLRSQLQSMDWNMSYSDGKKNT</sequence>
<evidence type="ECO:0000256" key="8">
    <source>
        <dbReference type="ARBA" id="ARBA00022989"/>
    </source>
</evidence>
<feature type="compositionally biased region" description="Basic and acidic residues" evidence="12">
    <location>
        <begin position="125"/>
        <end position="142"/>
    </location>
</feature>
<evidence type="ECO:0000256" key="2">
    <source>
        <dbReference type="ARBA" id="ARBA00007956"/>
    </source>
</evidence>
<keyword evidence="8 11" id="KW-1133">Transmembrane helix</keyword>
<keyword evidence="9" id="KW-0175">Coiled coil</keyword>
<organism evidence="13 14">
    <name type="scientific">Aristolochia fimbriata</name>
    <name type="common">White veined hardy Dutchman's pipe vine</name>
    <dbReference type="NCBI Taxonomy" id="158543"/>
    <lineage>
        <taxon>Eukaryota</taxon>
        <taxon>Viridiplantae</taxon>
        <taxon>Streptophyta</taxon>
        <taxon>Embryophyta</taxon>
        <taxon>Tracheophyta</taxon>
        <taxon>Spermatophyta</taxon>
        <taxon>Magnoliopsida</taxon>
        <taxon>Magnoliidae</taxon>
        <taxon>Piperales</taxon>
        <taxon>Aristolochiaceae</taxon>
        <taxon>Aristolochia</taxon>
    </lineage>
</organism>
<keyword evidence="14" id="KW-1185">Reference proteome</keyword>
<dbReference type="InterPro" id="IPR008417">
    <property type="entry name" value="BAP29/BAP31"/>
</dbReference>
<evidence type="ECO:0000256" key="9">
    <source>
        <dbReference type="ARBA" id="ARBA00023054"/>
    </source>
</evidence>
<evidence type="ECO:0000256" key="1">
    <source>
        <dbReference type="ARBA" id="ARBA00004477"/>
    </source>
</evidence>